<dbReference type="InterPro" id="IPR035897">
    <property type="entry name" value="Toll_tir_struct_dom_sf"/>
</dbReference>
<evidence type="ECO:0000259" key="4">
    <source>
        <dbReference type="PROSITE" id="PS50104"/>
    </source>
</evidence>
<dbReference type="Pfam" id="PF01582">
    <property type="entry name" value="TIR"/>
    <property type="match status" value="1"/>
</dbReference>
<dbReference type="InterPro" id="IPR058192">
    <property type="entry name" value="WHD_ROQ1-like"/>
</dbReference>
<accession>A0AAW1WTH6</accession>
<evidence type="ECO:0000313" key="6">
    <source>
        <dbReference type="Proteomes" id="UP001457282"/>
    </source>
</evidence>
<feature type="domain" description="TIR" evidence="4">
    <location>
        <begin position="23"/>
        <end position="194"/>
    </location>
</feature>
<comment type="caution">
    <text evidence="5">The sequence shown here is derived from an EMBL/GenBank/DDBJ whole genome shotgun (WGS) entry which is preliminary data.</text>
</comment>
<keyword evidence="6" id="KW-1185">Reference proteome</keyword>
<dbReference type="Proteomes" id="UP001457282">
    <property type="component" value="Unassembled WGS sequence"/>
</dbReference>
<reference evidence="5 6" key="1">
    <citation type="journal article" date="2023" name="G3 (Bethesda)">
        <title>A chromosome-length genome assembly and annotation of blackberry (Rubus argutus, cv. 'Hillquist').</title>
        <authorList>
            <person name="Bruna T."/>
            <person name="Aryal R."/>
            <person name="Dudchenko O."/>
            <person name="Sargent D.J."/>
            <person name="Mead D."/>
            <person name="Buti M."/>
            <person name="Cavallini A."/>
            <person name="Hytonen T."/>
            <person name="Andres J."/>
            <person name="Pham M."/>
            <person name="Weisz D."/>
            <person name="Mascagni F."/>
            <person name="Usai G."/>
            <person name="Natali L."/>
            <person name="Bassil N."/>
            <person name="Fernandez G.E."/>
            <person name="Lomsadze A."/>
            <person name="Armour M."/>
            <person name="Olukolu B."/>
            <person name="Poorten T."/>
            <person name="Britton C."/>
            <person name="Davik J."/>
            <person name="Ashrafi H."/>
            <person name="Aiden E.L."/>
            <person name="Borodovsky M."/>
            <person name="Worthington M."/>
        </authorList>
    </citation>
    <scope>NUCLEOTIDE SEQUENCE [LARGE SCALE GENOMIC DNA]</scope>
    <source>
        <strain evidence="5">PI 553951</strain>
    </source>
</reference>
<sequence>MATSSAANEASTSSSSSSTSKRWIYEVFLSFRGEDTRNNFTGHLYMALKDAGINAFMDNNELRRGGNITEELVQAILGSRISVIVFSTRYADSSWCLEELVKIMECRTKLGQIVLPVFYDVDPSDVRKQSGSFAESFNQKHKDIDEDKVKRWRAALTEAADLSGWDLRNTAEGHEGKLIRTLIDEISRHLNHTSLHVANNQVGIDSRVQEIISNYLGDGTSHDVRIVGICGMGGIGKTTVAKALYNKFCHSFEASSFLADVRETMQKDGKVSLQESLLSDISKTTGTKVSHVDRGINVIKNRLGCRRVFVVIDDVDQVEQLEALAIDRDSFGPGSRILITTRDGHLLKQLGVDAIYRAQEMNEEEALELFSLHAFKACCPNEGYLELSRSVVDCCGGLPIALKVLGSFLVGKSTTFWESAMKKLKKVPQLEIQEKLKISFDGLNDDTEREIFLDISCFFIGEDMDYVKQILDSCDFFPDSGIEVLIQRCLVTVNDKNKLMMHDLLRDMGREIVREKCRDNPGKWSRVWSMEDAIEVLREESGSEEIQGLVLHKQANFRTEAFANMKRLRLLQLTEVRLSGNYKYISNKLRWLCWRGFPLEFIPEDFNLGQAVAIDLKCSKLTHLFEDTRLLEELKILNLSFSRYLSKSPDFSGLPNLETLILVGCERLSEVHQSIGHLDKLAMVNLSCCIMLKQLPRSFYKLKSVKTLVLTGCREFQELDEDIGEMESLTTLLAESTMIRRLPSSIVRLKHLARLSVQYWSTPNCYNLMFTPSPQGLSSSVGLTISGCSLTNFPRDFETLSSLESLTLRNFDLQSLPSLSGLFNLEILVLDNCSLTDDAIIQMDLGSLSSLKREPSCNPRFTNKFDDSGGLPLHCIGNIAGFFQNVKYETDVSNT</sequence>
<protein>
    <recommendedName>
        <fullName evidence="4">TIR domain-containing protein</fullName>
    </recommendedName>
</protein>
<dbReference type="AlphaFoldDB" id="A0AAW1WTH6"/>
<dbReference type="PROSITE" id="PS50104">
    <property type="entry name" value="TIR"/>
    <property type="match status" value="1"/>
</dbReference>
<keyword evidence="3" id="KW-0520">NAD</keyword>
<dbReference type="SUPFAM" id="SSF52540">
    <property type="entry name" value="P-loop containing nucleoside triphosphate hydrolases"/>
    <property type="match status" value="1"/>
</dbReference>
<dbReference type="PANTHER" id="PTHR11017:SF575">
    <property type="entry name" value="ADP-RIBOSYL CYCLASE_CYCLIC ADP-RIBOSE HYDROLASE"/>
    <property type="match status" value="1"/>
</dbReference>
<dbReference type="InterPro" id="IPR002182">
    <property type="entry name" value="NB-ARC"/>
</dbReference>
<dbReference type="InterPro" id="IPR027417">
    <property type="entry name" value="P-loop_NTPase"/>
</dbReference>
<evidence type="ECO:0000256" key="2">
    <source>
        <dbReference type="ARBA" id="ARBA00022737"/>
    </source>
</evidence>
<evidence type="ECO:0000313" key="5">
    <source>
        <dbReference type="EMBL" id="KAK9927841.1"/>
    </source>
</evidence>
<keyword evidence="2" id="KW-0677">Repeat</keyword>
<name>A0AAW1WTH6_RUBAR</name>
<evidence type="ECO:0000256" key="1">
    <source>
        <dbReference type="ARBA" id="ARBA00022614"/>
    </source>
</evidence>
<dbReference type="SUPFAM" id="SSF52200">
    <property type="entry name" value="Toll/Interleukin receptor TIR domain"/>
    <property type="match status" value="1"/>
</dbReference>
<dbReference type="GO" id="GO:0006952">
    <property type="term" value="P:defense response"/>
    <property type="evidence" value="ECO:0007669"/>
    <property type="project" value="InterPro"/>
</dbReference>
<proteinExistence type="predicted"/>
<dbReference type="PANTHER" id="PTHR11017">
    <property type="entry name" value="LEUCINE-RICH REPEAT-CONTAINING PROTEIN"/>
    <property type="match status" value="1"/>
</dbReference>
<gene>
    <name evidence="5" type="ORF">M0R45_025007</name>
</gene>
<dbReference type="FunFam" id="3.40.50.10140:FF:000007">
    <property type="entry name" value="Disease resistance protein (TIR-NBS-LRR class)"/>
    <property type="match status" value="1"/>
</dbReference>
<dbReference type="Gene3D" id="3.80.10.10">
    <property type="entry name" value="Ribonuclease Inhibitor"/>
    <property type="match status" value="2"/>
</dbReference>
<dbReference type="SUPFAM" id="SSF52058">
    <property type="entry name" value="L domain-like"/>
    <property type="match status" value="1"/>
</dbReference>
<dbReference type="Gene3D" id="3.40.50.300">
    <property type="entry name" value="P-loop containing nucleotide triphosphate hydrolases"/>
    <property type="match status" value="1"/>
</dbReference>
<dbReference type="Pfam" id="PF23282">
    <property type="entry name" value="WHD_ROQ1"/>
    <property type="match status" value="1"/>
</dbReference>
<dbReference type="InterPro" id="IPR044974">
    <property type="entry name" value="Disease_R_plants"/>
</dbReference>
<dbReference type="GO" id="GO:0007165">
    <property type="term" value="P:signal transduction"/>
    <property type="evidence" value="ECO:0007669"/>
    <property type="project" value="InterPro"/>
</dbReference>
<keyword evidence="1" id="KW-0433">Leucine-rich repeat</keyword>
<dbReference type="PRINTS" id="PR00364">
    <property type="entry name" value="DISEASERSIST"/>
</dbReference>
<dbReference type="SMART" id="SM00255">
    <property type="entry name" value="TIR"/>
    <property type="match status" value="1"/>
</dbReference>
<evidence type="ECO:0000256" key="3">
    <source>
        <dbReference type="ARBA" id="ARBA00023027"/>
    </source>
</evidence>
<dbReference type="EMBL" id="JBEDUW010000005">
    <property type="protein sequence ID" value="KAK9927841.1"/>
    <property type="molecule type" value="Genomic_DNA"/>
</dbReference>
<dbReference type="Pfam" id="PF00931">
    <property type="entry name" value="NB-ARC"/>
    <property type="match status" value="1"/>
</dbReference>
<dbReference type="InterPro" id="IPR000157">
    <property type="entry name" value="TIR_dom"/>
</dbReference>
<dbReference type="Gene3D" id="1.10.8.430">
    <property type="entry name" value="Helical domain of apoptotic protease-activating factors"/>
    <property type="match status" value="1"/>
</dbReference>
<dbReference type="InterPro" id="IPR032675">
    <property type="entry name" value="LRR_dom_sf"/>
</dbReference>
<dbReference type="GO" id="GO:0043531">
    <property type="term" value="F:ADP binding"/>
    <property type="evidence" value="ECO:0007669"/>
    <property type="project" value="InterPro"/>
</dbReference>
<organism evidence="5 6">
    <name type="scientific">Rubus argutus</name>
    <name type="common">Southern blackberry</name>
    <dbReference type="NCBI Taxonomy" id="59490"/>
    <lineage>
        <taxon>Eukaryota</taxon>
        <taxon>Viridiplantae</taxon>
        <taxon>Streptophyta</taxon>
        <taxon>Embryophyta</taxon>
        <taxon>Tracheophyta</taxon>
        <taxon>Spermatophyta</taxon>
        <taxon>Magnoliopsida</taxon>
        <taxon>eudicotyledons</taxon>
        <taxon>Gunneridae</taxon>
        <taxon>Pentapetalae</taxon>
        <taxon>rosids</taxon>
        <taxon>fabids</taxon>
        <taxon>Rosales</taxon>
        <taxon>Rosaceae</taxon>
        <taxon>Rosoideae</taxon>
        <taxon>Rosoideae incertae sedis</taxon>
        <taxon>Rubus</taxon>
    </lineage>
</organism>
<dbReference type="InterPro" id="IPR042197">
    <property type="entry name" value="Apaf_helical"/>
</dbReference>
<dbReference type="Gene3D" id="3.40.50.10140">
    <property type="entry name" value="Toll/interleukin-1 receptor homology (TIR) domain"/>
    <property type="match status" value="1"/>
</dbReference>